<accession>A0A1S2NB16</accession>
<protein>
    <submittedName>
        <fullName evidence="1">Uncharacterized protein</fullName>
    </submittedName>
</protein>
<dbReference type="Proteomes" id="UP000180246">
    <property type="component" value="Unassembled WGS sequence"/>
</dbReference>
<comment type="caution">
    <text evidence="1">The sequence shown here is derived from an EMBL/GenBank/DDBJ whole genome shotgun (WGS) entry which is preliminary data.</text>
</comment>
<dbReference type="AlphaFoldDB" id="A0A1S2NB16"/>
<name>A0A1S2NB16_9BURK</name>
<gene>
    <name evidence="1" type="ORF">LO55_2501</name>
</gene>
<dbReference type="EMBL" id="JRYB01000001">
    <property type="protein sequence ID" value="OIJ42268.1"/>
    <property type="molecule type" value="Genomic_DNA"/>
</dbReference>
<evidence type="ECO:0000313" key="2">
    <source>
        <dbReference type="Proteomes" id="UP000180246"/>
    </source>
</evidence>
<proteinExistence type="predicted"/>
<dbReference type="RefSeq" id="WP_143054511.1">
    <property type="nucleotide sequence ID" value="NZ_JRYB01000001.1"/>
</dbReference>
<sequence length="453" mass="47435">MAVNQASIMWQKFVQGLNSSSAGAGLDPKTLMPTGGLTNADWQYMDVTGLPAAAGTPPVPGSTVVSGLENWANVMPAWSPSYAPSSMNFYDQYKAFLFAIALKGGNPALQQIADGYGAKVIAAQKALSTTTTNCMTAWVAFNTAQSSLPPSAQSTYTQWYQQNGWNQVITSAQNAVSAQVTLYNQALEQVGGPDYQTISGAQAKVVLSPAAGNGIADPSGNLQPAYVITPGLNDWYVSALQTLASSAPPQISMTIKLDDSNSSNLVVSSFLDVSASGTYDAFFWGGSASTSYSQSSDAQDYTSLVQGMTMTYTAQAAQLFSIVPGAWFDSSIVADFYDQVSPTSALANKQLFGPDGILNLRAGKLLVVLKPSVTLTSDTQSIQALFSKMSQNSASSISIGGFCWSAQANMSQGASSFSQDVTMSSDKTSITITDNTNSPKVIAVVPITMGKSA</sequence>
<reference evidence="1 2" key="1">
    <citation type="submission" date="2014-10" db="EMBL/GenBank/DDBJ databases">
        <authorList>
            <person name="Seo M.-J."/>
            <person name="Seok Y.J."/>
            <person name="Cha I.-T."/>
        </authorList>
    </citation>
    <scope>NUCLEOTIDE SEQUENCE [LARGE SCALE GENOMIC DNA]</scope>
    <source>
        <strain evidence="1 2">NEU</strain>
    </source>
</reference>
<evidence type="ECO:0000313" key="1">
    <source>
        <dbReference type="EMBL" id="OIJ42268.1"/>
    </source>
</evidence>
<organism evidence="1 2">
    <name type="scientific">Massilia timonae</name>
    <dbReference type="NCBI Taxonomy" id="47229"/>
    <lineage>
        <taxon>Bacteria</taxon>
        <taxon>Pseudomonadati</taxon>
        <taxon>Pseudomonadota</taxon>
        <taxon>Betaproteobacteria</taxon>
        <taxon>Burkholderiales</taxon>
        <taxon>Oxalobacteraceae</taxon>
        <taxon>Telluria group</taxon>
        <taxon>Massilia</taxon>
    </lineage>
</organism>